<accession>A0A7C9LCJ5</accession>
<comment type="caution">
    <text evidence="2">The sequence shown here is derived from an EMBL/GenBank/DDBJ whole genome shotgun (WGS) entry which is preliminary data.</text>
</comment>
<organism evidence="2 3">
    <name type="scientific">Prevotella vespertina</name>
    <dbReference type="NCBI Taxonomy" id="2608404"/>
    <lineage>
        <taxon>Bacteria</taxon>
        <taxon>Pseudomonadati</taxon>
        <taxon>Bacteroidota</taxon>
        <taxon>Bacteroidia</taxon>
        <taxon>Bacteroidales</taxon>
        <taxon>Prevotellaceae</taxon>
        <taxon>Prevotella</taxon>
    </lineage>
</organism>
<dbReference type="InterPro" id="IPR007298">
    <property type="entry name" value="Cu-R_lipoprotein_NlpE"/>
</dbReference>
<dbReference type="Gene3D" id="2.40.128.640">
    <property type="match status" value="1"/>
</dbReference>
<proteinExistence type="predicted"/>
<protein>
    <submittedName>
        <fullName evidence="2">Copper resistance protein NlpE</fullName>
    </submittedName>
</protein>
<evidence type="ECO:0000313" key="3">
    <source>
        <dbReference type="Proteomes" id="UP000482295"/>
    </source>
</evidence>
<sequence>MKKVMLLVAACAAMVACNNGKTTTNAESKDSTAQDSVAADSSVYEGMTPAADVAGIKYHVALAKDSTNGYSVSEAYMKSETEVDTTYSYTGKYKVVEKDVKGKKNTYYQFELGKGNTTNFLVVNDSTLRLVNSDFEEPAVNSKDMNYDLKLKK</sequence>
<feature type="chain" id="PRO_5028805205" evidence="1">
    <location>
        <begin position="19"/>
        <end position="153"/>
    </location>
</feature>
<dbReference type="AlphaFoldDB" id="A0A7C9LCJ5"/>
<dbReference type="Proteomes" id="UP000482295">
    <property type="component" value="Unassembled WGS sequence"/>
</dbReference>
<name>A0A7C9LCJ5_9BACT</name>
<keyword evidence="3" id="KW-1185">Reference proteome</keyword>
<evidence type="ECO:0000313" key="2">
    <source>
        <dbReference type="EMBL" id="MUL26877.1"/>
    </source>
</evidence>
<dbReference type="EMBL" id="VVIQ01000001">
    <property type="protein sequence ID" value="MUL26877.1"/>
    <property type="molecule type" value="Genomic_DNA"/>
</dbReference>
<gene>
    <name evidence="2" type="ORF">F0475_00735</name>
</gene>
<dbReference type="Pfam" id="PF04170">
    <property type="entry name" value="NlpE"/>
    <property type="match status" value="1"/>
</dbReference>
<dbReference type="PROSITE" id="PS51257">
    <property type="entry name" value="PROKAR_LIPOPROTEIN"/>
    <property type="match status" value="1"/>
</dbReference>
<dbReference type="RefSeq" id="WP_155714966.1">
    <property type="nucleotide sequence ID" value="NZ_VVIQ01000001.1"/>
</dbReference>
<reference evidence="2 3" key="1">
    <citation type="submission" date="2019-09" db="EMBL/GenBank/DDBJ databases">
        <title>Prevotella A2879 sp. nov., isolated from an abscess of a patient.</title>
        <authorList>
            <person name="Buhl M."/>
            <person name="Oberhettinger P."/>
        </authorList>
    </citation>
    <scope>NUCLEOTIDE SEQUENCE [LARGE SCALE GENOMIC DNA]</scope>
    <source>
        <strain evidence="2 3">A2879</strain>
    </source>
</reference>
<evidence type="ECO:0000256" key="1">
    <source>
        <dbReference type="SAM" id="SignalP"/>
    </source>
</evidence>
<feature type="signal peptide" evidence="1">
    <location>
        <begin position="1"/>
        <end position="18"/>
    </location>
</feature>
<keyword evidence="1" id="KW-0732">Signal</keyword>